<feature type="compositionally biased region" description="Polar residues" evidence="1">
    <location>
        <begin position="55"/>
        <end position="65"/>
    </location>
</feature>
<evidence type="ECO:0000256" key="1">
    <source>
        <dbReference type="SAM" id="MobiDB-lite"/>
    </source>
</evidence>
<gene>
    <name evidence="3" type="ORF">LK12_18915</name>
</gene>
<keyword evidence="2" id="KW-1133">Transmembrane helix</keyword>
<organism evidence="3 4">
    <name type="scientific">Novosphingobium malaysiense</name>
    <dbReference type="NCBI Taxonomy" id="1348853"/>
    <lineage>
        <taxon>Bacteria</taxon>
        <taxon>Pseudomonadati</taxon>
        <taxon>Pseudomonadota</taxon>
        <taxon>Alphaproteobacteria</taxon>
        <taxon>Sphingomonadales</taxon>
        <taxon>Sphingomonadaceae</taxon>
        <taxon>Novosphingobium</taxon>
    </lineage>
</organism>
<keyword evidence="2" id="KW-0812">Transmembrane</keyword>
<feature type="compositionally biased region" description="Low complexity" evidence="1">
    <location>
        <begin position="143"/>
        <end position="195"/>
    </location>
</feature>
<reference evidence="3 4" key="1">
    <citation type="submission" date="2014-10" db="EMBL/GenBank/DDBJ databases">
        <title>Genome sequence of Novosphingobium malaysiense MUSC 273(T).</title>
        <authorList>
            <person name="Lee L.-H."/>
        </authorList>
    </citation>
    <scope>NUCLEOTIDE SEQUENCE [LARGE SCALE GENOMIC DNA]</scope>
    <source>
        <strain evidence="3 4">MUSC 273</strain>
    </source>
</reference>
<feature type="compositionally biased region" description="Pro residues" evidence="1">
    <location>
        <begin position="79"/>
        <end position="92"/>
    </location>
</feature>
<evidence type="ECO:0000313" key="4">
    <source>
        <dbReference type="Proteomes" id="UP000031057"/>
    </source>
</evidence>
<dbReference type="RefSeq" id="WP_039287556.1">
    <property type="nucleotide sequence ID" value="NZ_JTDI01000006.1"/>
</dbReference>
<evidence type="ECO:0000313" key="3">
    <source>
        <dbReference type="EMBL" id="KHK89963.1"/>
    </source>
</evidence>
<feature type="compositionally biased region" description="Basic and acidic residues" evidence="1">
    <location>
        <begin position="96"/>
        <end position="112"/>
    </location>
</feature>
<accession>A0A0B1ZLA3</accession>
<dbReference type="EMBL" id="JTDI01000006">
    <property type="protein sequence ID" value="KHK89963.1"/>
    <property type="molecule type" value="Genomic_DNA"/>
</dbReference>
<keyword evidence="2" id="KW-0472">Membrane</keyword>
<evidence type="ECO:0008006" key="5">
    <source>
        <dbReference type="Google" id="ProtNLM"/>
    </source>
</evidence>
<dbReference type="Gene3D" id="3.30.1150.10">
    <property type="match status" value="1"/>
</dbReference>
<protein>
    <recommendedName>
        <fullName evidence="5">Energy transducer TonB</fullName>
    </recommendedName>
</protein>
<dbReference type="Proteomes" id="UP000031057">
    <property type="component" value="Unassembled WGS sequence"/>
</dbReference>
<keyword evidence="4" id="KW-1185">Reference proteome</keyword>
<dbReference type="OrthoDB" id="7161229at2"/>
<evidence type="ECO:0000256" key="2">
    <source>
        <dbReference type="SAM" id="Phobius"/>
    </source>
</evidence>
<comment type="caution">
    <text evidence="3">The sequence shown here is derived from an EMBL/GenBank/DDBJ whole genome shotgun (WGS) entry which is preliminary data.</text>
</comment>
<dbReference type="STRING" id="1348853.LK12_18915"/>
<proteinExistence type="predicted"/>
<feature type="compositionally biased region" description="Basic and acidic residues" evidence="1">
    <location>
        <begin position="120"/>
        <end position="132"/>
    </location>
</feature>
<sequence length="302" mass="31653">MSAIALGKEERIGLVVAVALHAAVVAAMLIRPPLHSVVKPPARIEVTISDLYGMTSTSPDPNSQAAPDRGPVLGEAAPLPEPAPALPEPAQPTPRAAEEPRPQRTSRPEPKPKPKPAPRATERPRPAAKEPPKTSSSRKSSAIDDIISRPSPKSDSSASKSSAAPRKSGASSFAQAFGEGAPGASAESGKGAPAAEIGPQQRSALAAAINRQLKPHWQAPQGADADLLTTRVRFRLNSDGSLAGEPQVLGTTGQTAANQAQVQRHQEQAVRAVKLAAPFDLPKDLYEGWKVVTTNFDRRLSQ</sequence>
<dbReference type="AlphaFoldDB" id="A0A0B1ZLA3"/>
<feature type="region of interest" description="Disordered" evidence="1">
    <location>
        <begin position="55"/>
        <end position="211"/>
    </location>
</feature>
<name>A0A0B1ZLA3_9SPHN</name>
<feature type="transmembrane region" description="Helical" evidence="2">
    <location>
        <begin position="12"/>
        <end position="30"/>
    </location>
</feature>